<dbReference type="PANTHER" id="PTHR23055:SF167">
    <property type="entry name" value="EF-HAND DOMAIN-CONTAINING PROTEIN"/>
    <property type="match status" value="1"/>
</dbReference>
<dbReference type="InterPro" id="IPR002048">
    <property type="entry name" value="EF_hand_dom"/>
</dbReference>
<dbReference type="PROSITE" id="PS50222">
    <property type="entry name" value="EF_HAND_2"/>
    <property type="match status" value="1"/>
</dbReference>
<dbReference type="EMBL" id="CAJOBQ010000009">
    <property type="protein sequence ID" value="CAF4206874.1"/>
    <property type="molecule type" value="Genomic_DNA"/>
</dbReference>
<dbReference type="PANTHER" id="PTHR23055">
    <property type="entry name" value="CALCIUM BINDING PROTEINS"/>
    <property type="match status" value="1"/>
</dbReference>
<protein>
    <recommendedName>
        <fullName evidence="7">F-box domain-containing protein</fullName>
    </recommendedName>
</protein>
<accession>A0A820CGG2</accession>
<name>A0A820CGG2_9BILA</name>
<dbReference type="InterPro" id="IPR028846">
    <property type="entry name" value="Recoverin"/>
</dbReference>
<dbReference type="Gene3D" id="1.10.238.10">
    <property type="entry name" value="EF-hand"/>
    <property type="match status" value="1"/>
</dbReference>
<dbReference type="GO" id="GO:0005509">
    <property type="term" value="F:calcium ion binding"/>
    <property type="evidence" value="ECO:0007669"/>
    <property type="project" value="InterPro"/>
</dbReference>
<keyword evidence="2" id="KW-0677">Repeat</keyword>
<dbReference type="SUPFAM" id="SSF47473">
    <property type="entry name" value="EF-hand"/>
    <property type="match status" value="1"/>
</dbReference>
<sequence>MNRLNILDLPNEILFIIFNKLNMVDVLYSFVDINQRFDQLVFDPFYIRNLNMTFMTMKSFYDRMYSINNHVFDKICKNVLPKIYHQINELIVEQNSMERVLHNINYPQLYSLTLLGFSENVLFNHLTSNKILRQLLIEQIAHLKVDINDEPGEPSSETRAMMFALILSLCKQLIKLNFCKWLHRAIYCTYKLSSINFKSSTLTTLKVNVKSFDDCLYLLDGRLNCLSKLIIGIKIIADTSGTIDNTKKLPKLKHFSLMSYRHTLLYDSLIVPLLRRMVNLENLILYLSIIRNNKNYIDGNELYNDILIYMPQLNKFTFNIRTNVDKKNDGIVFSSNEDIQHSFRRKEYGLVGSYVETFTTSVEYKCYSNSMPYHFKSGMFDNVQSLIMTDIYPFENNFFDVISQSFPLLKELYIFNEKPQKNKQQSMTLIAFSHLIDLDLSSAHADYAERFLVDKHCYLPCLLNINIRYEPLALVTNNFTGDATRLTCSKLTSVCIEEPMENDARATTWSTIQNVLYANAIFLQVTLYHSIKEKNHQHCDLQLKKAIKTHQLYNNATFTTFQKCCDADSIDIELQYMYKHFISIIENDNELASTFPVKIRKVPKSLEDIVRITKFNKSEIRLLYKGFKQECPSGAVTEREFQTIYSHFFPHGNCRDYTTYLFRVLDRRKRMYFTFEDYIQTLSILLRGDVKEKLQWVFRFYDISDNGKLTKQTIETILRSIYDLLGPNSCIQQPLTDATIEKHSACIFEKLDFHNAGSINFEDFENYCVHDAQLLNSISLLSATAI</sequence>
<evidence type="ECO:0000256" key="1">
    <source>
        <dbReference type="ARBA" id="ARBA00022723"/>
    </source>
</evidence>
<feature type="domain" description="EF-hand" evidence="4">
    <location>
        <begin position="689"/>
        <end position="724"/>
    </location>
</feature>
<evidence type="ECO:0000256" key="2">
    <source>
        <dbReference type="ARBA" id="ARBA00022737"/>
    </source>
</evidence>
<gene>
    <name evidence="5" type="ORF">TSG867_LOCUS451</name>
</gene>
<evidence type="ECO:0008006" key="7">
    <source>
        <dbReference type="Google" id="ProtNLM"/>
    </source>
</evidence>
<evidence type="ECO:0000259" key="4">
    <source>
        <dbReference type="PROSITE" id="PS50222"/>
    </source>
</evidence>
<dbReference type="InterPro" id="IPR001810">
    <property type="entry name" value="F-box_dom"/>
</dbReference>
<evidence type="ECO:0000259" key="3">
    <source>
        <dbReference type="PROSITE" id="PS50181"/>
    </source>
</evidence>
<organism evidence="5 6">
    <name type="scientific">Rotaria socialis</name>
    <dbReference type="NCBI Taxonomy" id="392032"/>
    <lineage>
        <taxon>Eukaryota</taxon>
        <taxon>Metazoa</taxon>
        <taxon>Spiralia</taxon>
        <taxon>Gnathifera</taxon>
        <taxon>Rotifera</taxon>
        <taxon>Eurotatoria</taxon>
        <taxon>Bdelloidea</taxon>
        <taxon>Philodinida</taxon>
        <taxon>Philodinidae</taxon>
        <taxon>Rotaria</taxon>
    </lineage>
</organism>
<feature type="domain" description="F-box" evidence="3">
    <location>
        <begin position="3"/>
        <end position="50"/>
    </location>
</feature>
<dbReference type="PRINTS" id="PR00450">
    <property type="entry name" value="RECOVERIN"/>
</dbReference>
<dbReference type="Proteomes" id="UP000663862">
    <property type="component" value="Unassembled WGS sequence"/>
</dbReference>
<dbReference type="Pfam" id="PF13499">
    <property type="entry name" value="EF-hand_7"/>
    <property type="match status" value="1"/>
</dbReference>
<dbReference type="InterPro" id="IPR011992">
    <property type="entry name" value="EF-hand-dom_pair"/>
</dbReference>
<dbReference type="PROSITE" id="PS50181">
    <property type="entry name" value="FBOX"/>
    <property type="match status" value="1"/>
</dbReference>
<evidence type="ECO:0000313" key="6">
    <source>
        <dbReference type="Proteomes" id="UP000663862"/>
    </source>
</evidence>
<comment type="caution">
    <text evidence="5">The sequence shown here is derived from an EMBL/GenBank/DDBJ whole genome shotgun (WGS) entry which is preliminary data.</text>
</comment>
<evidence type="ECO:0000313" key="5">
    <source>
        <dbReference type="EMBL" id="CAF4206874.1"/>
    </source>
</evidence>
<proteinExistence type="predicted"/>
<keyword evidence="1" id="KW-0479">Metal-binding</keyword>
<reference evidence="5" key="1">
    <citation type="submission" date="2021-02" db="EMBL/GenBank/DDBJ databases">
        <authorList>
            <person name="Nowell W R."/>
        </authorList>
    </citation>
    <scope>NUCLEOTIDE SEQUENCE</scope>
</reference>
<dbReference type="AlphaFoldDB" id="A0A820CGG2"/>